<evidence type="ECO:0000256" key="17">
    <source>
        <dbReference type="HAMAP-Rule" id="MF_00037"/>
    </source>
</evidence>
<dbReference type="Gene3D" id="3.90.78.10">
    <property type="entry name" value="UDP-N-acetylenolpyruvoylglucosamine reductase, C-terminal domain"/>
    <property type="match status" value="1"/>
</dbReference>
<evidence type="ECO:0000256" key="15">
    <source>
        <dbReference type="ARBA" id="ARBA00023316"/>
    </source>
</evidence>
<evidence type="ECO:0000313" key="19">
    <source>
        <dbReference type="EMBL" id="PFG40388.1"/>
    </source>
</evidence>
<evidence type="ECO:0000256" key="1">
    <source>
        <dbReference type="ARBA" id="ARBA00001974"/>
    </source>
</evidence>
<organism evidence="19 20">
    <name type="scientific">Georgenia soli</name>
    <dbReference type="NCBI Taxonomy" id="638953"/>
    <lineage>
        <taxon>Bacteria</taxon>
        <taxon>Bacillati</taxon>
        <taxon>Actinomycetota</taxon>
        <taxon>Actinomycetes</taxon>
        <taxon>Micrococcales</taxon>
        <taxon>Bogoriellaceae</taxon>
        <taxon>Georgenia</taxon>
    </lineage>
</organism>
<dbReference type="GO" id="GO:0005829">
    <property type="term" value="C:cytosol"/>
    <property type="evidence" value="ECO:0007669"/>
    <property type="project" value="TreeGrafter"/>
</dbReference>
<dbReference type="InterPro" id="IPR036635">
    <property type="entry name" value="MurB_C_sf"/>
</dbReference>
<evidence type="ECO:0000313" key="20">
    <source>
        <dbReference type="Proteomes" id="UP000222106"/>
    </source>
</evidence>
<dbReference type="PANTHER" id="PTHR21071">
    <property type="entry name" value="UDP-N-ACETYLENOLPYRUVOYLGLUCOSAMINE REDUCTASE"/>
    <property type="match status" value="1"/>
</dbReference>
<keyword evidence="6 17" id="KW-0963">Cytoplasm</keyword>
<keyword evidence="13 17" id="KW-0560">Oxidoreductase</keyword>
<dbReference type="SUPFAM" id="SSF56176">
    <property type="entry name" value="FAD-binding/transporter-associated domain-like"/>
    <property type="match status" value="1"/>
</dbReference>
<dbReference type="EC" id="1.3.1.98" evidence="17"/>
<dbReference type="Pfam" id="PF01565">
    <property type="entry name" value="FAD_binding_4"/>
    <property type="match status" value="1"/>
</dbReference>
<dbReference type="GO" id="GO:0008762">
    <property type="term" value="F:UDP-N-acetylmuramate dehydrogenase activity"/>
    <property type="evidence" value="ECO:0007669"/>
    <property type="project" value="UniProtKB-UniRule"/>
</dbReference>
<feature type="domain" description="FAD-binding PCMH-type" evidence="18">
    <location>
        <begin position="30"/>
        <end position="216"/>
    </location>
</feature>
<feature type="active site" evidence="17">
    <location>
        <position position="179"/>
    </location>
</feature>
<evidence type="ECO:0000259" key="18">
    <source>
        <dbReference type="PROSITE" id="PS51387"/>
    </source>
</evidence>
<keyword evidence="11 17" id="KW-0133">Cell shape</keyword>
<dbReference type="InterPro" id="IPR006094">
    <property type="entry name" value="Oxid_FAD_bind_N"/>
</dbReference>
<accession>A0A2A9ENA4</accession>
<keyword evidence="14 17" id="KW-0131">Cell cycle</keyword>
<dbReference type="GO" id="GO:0071555">
    <property type="term" value="P:cell wall organization"/>
    <property type="evidence" value="ECO:0007669"/>
    <property type="project" value="UniProtKB-KW"/>
</dbReference>
<evidence type="ECO:0000256" key="3">
    <source>
        <dbReference type="ARBA" id="ARBA00004496"/>
    </source>
</evidence>
<dbReference type="UniPathway" id="UPA00219"/>
<dbReference type="InterPro" id="IPR011601">
    <property type="entry name" value="MurB_C"/>
</dbReference>
<dbReference type="InterPro" id="IPR036318">
    <property type="entry name" value="FAD-bd_PCMH-like_sf"/>
</dbReference>
<dbReference type="HAMAP" id="MF_00037">
    <property type="entry name" value="MurB"/>
    <property type="match status" value="1"/>
</dbReference>
<comment type="subcellular location">
    <subcellularLocation>
        <location evidence="3 17">Cytoplasm</location>
    </subcellularLocation>
</comment>
<evidence type="ECO:0000256" key="6">
    <source>
        <dbReference type="ARBA" id="ARBA00022490"/>
    </source>
</evidence>
<evidence type="ECO:0000256" key="4">
    <source>
        <dbReference type="ARBA" id="ARBA00004752"/>
    </source>
</evidence>
<dbReference type="SUPFAM" id="SSF56194">
    <property type="entry name" value="Uridine diphospho-N-Acetylenolpyruvylglucosamine reductase, MurB, C-terminal domain"/>
    <property type="match status" value="1"/>
</dbReference>
<keyword evidence="8 17" id="KW-0285">Flavoprotein</keyword>
<evidence type="ECO:0000256" key="5">
    <source>
        <dbReference type="ARBA" id="ARBA00010485"/>
    </source>
</evidence>
<dbReference type="GO" id="GO:0008360">
    <property type="term" value="P:regulation of cell shape"/>
    <property type="evidence" value="ECO:0007669"/>
    <property type="project" value="UniProtKB-KW"/>
</dbReference>
<keyword evidence="15 17" id="KW-0961">Cell wall biogenesis/degradation</keyword>
<dbReference type="GO" id="GO:0071949">
    <property type="term" value="F:FAD binding"/>
    <property type="evidence" value="ECO:0007669"/>
    <property type="project" value="InterPro"/>
</dbReference>
<comment type="pathway">
    <text evidence="4 17">Cell wall biogenesis; peptidoglycan biosynthesis.</text>
</comment>
<dbReference type="Gene3D" id="3.30.43.10">
    <property type="entry name" value="Uridine Diphospho-n-acetylenolpyruvylglucosamine Reductase, domain 2"/>
    <property type="match status" value="1"/>
</dbReference>
<evidence type="ECO:0000256" key="7">
    <source>
        <dbReference type="ARBA" id="ARBA00022618"/>
    </source>
</evidence>
<dbReference type="Gene3D" id="3.30.465.10">
    <property type="match status" value="1"/>
</dbReference>
<dbReference type="PROSITE" id="PS51387">
    <property type="entry name" value="FAD_PCMH"/>
    <property type="match status" value="1"/>
</dbReference>
<name>A0A2A9ENA4_9MICO</name>
<feature type="active site" evidence="17">
    <location>
        <position position="382"/>
    </location>
</feature>
<comment type="function">
    <text evidence="2 17">Cell wall formation.</text>
</comment>
<reference evidence="19 20" key="1">
    <citation type="submission" date="2017-10" db="EMBL/GenBank/DDBJ databases">
        <title>Sequencing the genomes of 1000 actinobacteria strains.</title>
        <authorList>
            <person name="Klenk H.-P."/>
        </authorList>
    </citation>
    <scope>NUCLEOTIDE SEQUENCE [LARGE SCALE GENOMIC DNA]</scope>
    <source>
        <strain evidence="19 20">DSM 21838</strain>
    </source>
</reference>
<comment type="cofactor">
    <cofactor evidence="1 17">
        <name>FAD</name>
        <dbReference type="ChEBI" id="CHEBI:57692"/>
    </cofactor>
</comment>
<gene>
    <name evidence="17" type="primary">murB</name>
    <name evidence="19" type="ORF">ATJ97_2916</name>
</gene>
<dbReference type="NCBIfam" id="TIGR00179">
    <property type="entry name" value="murB"/>
    <property type="match status" value="1"/>
</dbReference>
<sequence length="390" mass="40362">MTQNSGHLAPAPATVGDAPARLADLTTLRVGGPVRELVDAATEAELVDAVRAADDAGAPVLVLGGGSNLLVSDEGFDGVVVRDARRGIDGVADSSCAGANLVVPAGQPWDEVVATAVAEGWMGVEALSGIPGSTGATPVQNVGAYGQEVAETLSSVRVYDRLEHRTRMLAVGELGLGYRTSILKRSLTDPDAGGGRVWGPTGRYVVLEVSFQLRLASLSAPVRYAELARRLDVAVGDRVPAARVREAVLELRRGKGMVLDDADPDTWSAGSFFTNPVLTTEEADARLPEDAPRFPVSDHTRIAQIGAAAPVVEGLVKTSAAWLITRAGFDKGFGAPGPATLSTKHTLAVTNRGSATAADVLALARTVRDGVQEAFGVTLVPEPVLVGVTL</sequence>
<comment type="catalytic activity">
    <reaction evidence="16 17">
        <text>UDP-N-acetyl-alpha-D-muramate + NADP(+) = UDP-N-acetyl-3-O-(1-carboxyvinyl)-alpha-D-glucosamine + NADPH + H(+)</text>
        <dbReference type="Rhea" id="RHEA:12248"/>
        <dbReference type="ChEBI" id="CHEBI:15378"/>
        <dbReference type="ChEBI" id="CHEBI:57783"/>
        <dbReference type="ChEBI" id="CHEBI:58349"/>
        <dbReference type="ChEBI" id="CHEBI:68483"/>
        <dbReference type="ChEBI" id="CHEBI:70757"/>
        <dbReference type="EC" id="1.3.1.98"/>
    </reaction>
</comment>
<dbReference type="Proteomes" id="UP000222106">
    <property type="component" value="Unassembled WGS sequence"/>
</dbReference>
<keyword evidence="9 17" id="KW-0274">FAD</keyword>
<evidence type="ECO:0000256" key="2">
    <source>
        <dbReference type="ARBA" id="ARBA00003921"/>
    </source>
</evidence>
<dbReference type="Pfam" id="PF02873">
    <property type="entry name" value="MurB_C"/>
    <property type="match status" value="1"/>
</dbReference>
<dbReference type="InterPro" id="IPR003170">
    <property type="entry name" value="MurB"/>
</dbReference>
<comment type="caution">
    <text evidence="19">The sequence shown here is derived from an EMBL/GenBank/DDBJ whole genome shotgun (WGS) entry which is preliminary data.</text>
</comment>
<dbReference type="RefSeq" id="WP_211287242.1">
    <property type="nucleotide sequence ID" value="NZ_PDJI01000004.1"/>
</dbReference>
<keyword evidence="7 17" id="KW-0132">Cell division</keyword>
<dbReference type="PANTHER" id="PTHR21071:SF4">
    <property type="entry name" value="UDP-N-ACETYLENOLPYRUVOYLGLUCOSAMINE REDUCTASE"/>
    <property type="match status" value="1"/>
</dbReference>
<dbReference type="NCBIfam" id="NF010478">
    <property type="entry name" value="PRK13903.1"/>
    <property type="match status" value="1"/>
</dbReference>
<dbReference type="InterPro" id="IPR016167">
    <property type="entry name" value="FAD-bd_PCMH_sub1"/>
</dbReference>
<evidence type="ECO:0000256" key="14">
    <source>
        <dbReference type="ARBA" id="ARBA00023306"/>
    </source>
</evidence>
<keyword evidence="20" id="KW-1185">Reference proteome</keyword>
<evidence type="ECO:0000256" key="9">
    <source>
        <dbReference type="ARBA" id="ARBA00022827"/>
    </source>
</evidence>
<dbReference type="InterPro" id="IPR016169">
    <property type="entry name" value="FAD-bd_PCMH_sub2"/>
</dbReference>
<feature type="active site" description="Proton donor" evidence="17">
    <location>
        <position position="271"/>
    </location>
</feature>
<dbReference type="GO" id="GO:0009252">
    <property type="term" value="P:peptidoglycan biosynthetic process"/>
    <property type="evidence" value="ECO:0007669"/>
    <property type="project" value="UniProtKB-UniRule"/>
</dbReference>
<keyword evidence="12 17" id="KW-0573">Peptidoglycan synthesis</keyword>
<evidence type="ECO:0000256" key="13">
    <source>
        <dbReference type="ARBA" id="ARBA00023002"/>
    </source>
</evidence>
<evidence type="ECO:0000256" key="12">
    <source>
        <dbReference type="ARBA" id="ARBA00022984"/>
    </source>
</evidence>
<evidence type="ECO:0000256" key="10">
    <source>
        <dbReference type="ARBA" id="ARBA00022857"/>
    </source>
</evidence>
<dbReference type="AlphaFoldDB" id="A0A2A9ENA4"/>
<evidence type="ECO:0000256" key="11">
    <source>
        <dbReference type="ARBA" id="ARBA00022960"/>
    </source>
</evidence>
<keyword evidence="10 17" id="KW-0521">NADP</keyword>
<dbReference type="InterPro" id="IPR016166">
    <property type="entry name" value="FAD-bd_PCMH"/>
</dbReference>
<proteinExistence type="inferred from homology"/>
<comment type="similarity">
    <text evidence="5 17">Belongs to the MurB family.</text>
</comment>
<evidence type="ECO:0000256" key="16">
    <source>
        <dbReference type="ARBA" id="ARBA00048914"/>
    </source>
</evidence>
<dbReference type="GO" id="GO:0051301">
    <property type="term" value="P:cell division"/>
    <property type="evidence" value="ECO:0007669"/>
    <property type="project" value="UniProtKB-KW"/>
</dbReference>
<protein>
    <recommendedName>
        <fullName evidence="17">UDP-N-acetylenolpyruvoylglucosamine reductase</fullName>
        <ecNumber evidence="17">1.3.1.98</ecNumber>
    </recommendedName>
    <alternativeName>
        <fullName evidence="17">UDP-N-acetylmuramate dehydrogenase</fullName>
    </alternativeName>
</protein>
<dbReference type="EMBL" id="PDJI01000004">
    <property type="protein sequence ID" value="PFG40388.1"/>
    <property type="molecule type" value="Genomic_DNA"/>
</dbReference>
<evidence type="ECO:0000256" key="8">
    <source>
        <dbReference type="ARBA" id="ARBA00022630"/>
    </source>
</evidence>